<evidence type="ECO:0000259" key="4">
    <source>
        <dbReference type="Pfam" id="PF20257"/>
    </source>
</evidence>
<dbReference type="InterPro" id="IPR046469">
    <property type="entry name" value="SAM_HAT_N"/>
</dbReference>
<gene>
    <name evidence="5" type="ORF">BECKFW1821A_GA0114235_11595</name>
</gene>
<evidence type="ECO:0000313" key="5">
    <source>
        <dbReference type="EMBL" id="VFJ63909.1"/>
    </source>
</evidence>
<dbReference type="Pfam" id="PF20257">
    <property type="entry name" value="SAM_HAT_C"/>
    <property type="match status" value="1"/>
</dbReference>
<evidence type="ECO:0008006" key="6">
    <source>
        <dbReference type="Google" id="ProtNLM"/>
    </source>
</evidence>
<organism evidence="5">
    <name type="scientific">Candidatus Kentrum sp. FW</name>
    <dbReference type="NCBI Taxonomy" id="2126338"/>
    <lineage>
        <taxon>Bacteria</taxon>
        <taxon>Pseudomonadati</taxon>
        <taxon>Pseudomonadota</taxon>
        <taxon>Gammaproteobacteria</taxon>
        <taxon>Candidatus Kentrum</taxon>
    </lineage>
</organism>
<dbReference type="PIRSF" id="PIRSF006779">
    <property type="entry name" value="UCP006779"/>
    <property type="match status" value="1"/>
</dbReference>
<dbReference type="EMBL" id="CAADEW010000159">
    <property type="protein sequence ID" value="VFJ63909.1"/>
    <property type="molecule type" value="Genomic_DNA"/>
</dbReference>
<comment type="similarity">
    <text evidence="2">Belongs to the SAM hydrolase / SAM-dependent halogenase family.</text>
</comment>
<feature type="domain" description="S-adenosyl-l-methionine hydroxide adenosyltransferase N-terminal" evidence="3">
    <location>
        <begin position="52"/>
        <end position="191"/>
    </location>
</feature>
<dbReference type="Gene3D" id="3.40.50.10790">
    <property type="entry name" value="S-adenosyl-l-methionine hydroxide adenosyltransferase, N-terminal"/>
    <property type="match status" value="1"/>
</dbReference>
<evidence type="ECO:0000256" key="1">
    <source>
        <dbReference type="ARBA" id="ARBA00022691"/>
    </source>
</evidence>
<keyword evidence="1" id="KW-0949">S-adenosyl-L-methionine</keyword>
<proteinExistence type="inferred from homology"/>
<dbReference type="AlphaFoldDB" id="A0A450TB51"/>
<dbReference type="InterPro" id="IPR002747">
    <property type="entry name" value="SAM_OH_AdoTrfase"/>
</dbReference>
<dbReference type="InterPro" id="IPR023227">
    <property type="entry name" value="SAM_OH_AdoTrfase_C_sf"/>
</dbReference>
<dbReference type="Pfam" id="PF01887">
    <property type="entry name" value="SAM_HAT_N"/>
    <property type="match status" value="1"/>
</dbReference>
<evidence type="ECO:0000256" key="2">
    <source>
        <dbReference type="ARBA" id="ARBA00024035"/>
    </source>
</evidence>
<dbReference type="PANTHER" id="PTHR35092">
    <property type="entry name" value="CHLORINASE MJ1651"/>
    <property type="match status" value="1"/>
</dbReference>
<sequence>MPLILLSAALRRRASFSERSLGKSLGCILGKRPGFSIGFGTRTKNREAITLIVLFTDFGTTGPYVGQVKAVLLRKAPGVPIVDLMHDVPAFNSKAAAYLLATLVEEFPEDSIFLCVIDPGVGTQSRLPVILAVDGRRFVGPNNGLFNVVASRGLQVSIAEITWRPRRLSASFHGRDLFAPVAAMIACDEPVPSTSLSHESLTANPWPENLAQIIYIDHFGNAMTGLRAFGLGRSQRFIIGDVVFHYAETFARSPRGQGFWYENANGLVEIAINQGNAARQFGLHVGAPIRLV</sequence>
<name>A0A450TB51_9GAMM</name>
<dbReference type="PANTHER" id="PTHR35092:SF1">
    <property type="entry name" value="CHLORINASE MJ1651"/>
    <property type="match status" value="1"/>
</dbReference>
<dbReference type="SUPFAM" id="SSF102522">
    <property type="entry name" value="Bacterial fluorinating enzyme, N-terminal domain"/>
    <property type="match status" value="1"/>
</dbReference>
<evidence type="ECO:0000259" key="3">
    <source>
        <dbReference type="Pfam" id="PF01887"/>
    </source>
</evidence>
<feature type="domain" description="S-adenosyl-l-methionine hydroxide adenosyltransferase C-terminal" evidence="4">
    <location>
        <begin position="212"/>
        <end position="290"/>
    </location>
</feature>
<dbReference type="SUPFAM" id="SSF101852">
    <property type="entry name" value="Bacterial fluorinating enzyme, C-terminal domain"/>
    <property type="match status" value="1"/>
</dbReference>
<protein>
    <recommendedName>
        <fullName evidence="6">SAM-dependent chlorinase/fluorinase</fullName>
    </recommendedName>
</protein>
<dbReference type="Gene3D" id="2.40.30.90">
    <property type="entry name" value="Bacterial fluorinating enzyme like"/>
    <property type="match status" value="1"/>
</dbReference>
<dbReference type="InterPro" id="IPR046470">
    <property type="entry name" value="SAM_HAT_C"/>
</dbReference>
<dbReference type="InterPro" id="IPR023228">
    <property type="entry name" value="SAM_OH_AdoTrfase_N_sf"/>
</dbReference>
<accession>A0A450TB51</accession>
<reference evidence="5" key="1">
    <citation type="submission" date="2019-02" db="EMBL/GenBank/DDBJ databases">
        <authorList>
            <person name="Gruber-Vodicka R. H."/>
            <person name="Seah K. B. B."/>
        </authorList>
    </citation>
    <scope>NUCLEOTIDE SEQUENCE</scope>
    <source>
        <strain evidence="5">BECK_BZ15</strain>
    </source>
</reference>